<dbReference type="AlphaFoldDB" id="A0A940YKR8"/>
<accession>A0A940YKR8</accession>
<feature type="transmembrane region" description="Helical" evidence="1">
    <location>
        <begin position="96"/>
        <end position="124"/>
    </location>
</feature>
<evidence type="ECO:0000259" key="2">
    <source>
        <dbReference type="Pfam" id="PF07331"/>
    </source>
</evidence>
<evidence type="ECO:0000313" key="4">
    <source>
        <dbReference type="Proteomes" id="UP000678374"/>
    </source>
</evidence>
<feature type="transmembrane region" description="Helical" evidence="1">
    <location>
        <begin position="20"/>
        <end position="42"/>
    </location>
</feature>
<dbReference type="InterPro" id="IPR009936">
    <property type="entry name" value="DUF1468"/>
</dbReference>
<evidence type="ECO:0000256" key="1">
    <source>
        <dbReference type="SAM" id="Phobius"/>
    </source>
</evidence>
<keyword evidence="1" id="KW-0472">Membrane</keyword>
<proteinExistence type="predicted"/>
<name>A0A940YKR8_9BURK</name>
<sequence>MTDATESDGERVVGVRGPEVGVAALLFAVGALVVTDSLRVGIGWADDGPRSGYFPFYVGLLLMGASAWTMLRGLMGRSPLKPVFARRTELGQVLAVLLPMALYVGLIAVLGIYVASLLLIAYFMKRHGGYGWALTVAVAAGVPVAFFLLFERWFLVLLPKGPLEAALGF</sequence>
<dbReference type="EMBL" id="JAGQDE010000010">
    <property type="protein sequence ID" value="MBQ0959796.1"/>
    <property type="molecule type" value="Genomic_DNA"/>
</dbReference>
<keyword evidence="4" id="KW-1185">Reference proteome</keyword>
<comment type="caution">
    <text evidence="3">The sequence shown here is derived from an EMBL/GenBank/DDBJ whole genome shotgun (WGS) entry which is preliminary data.</text>
</comment>
<evidence type="ECO:0000313" key="3">
    <source>
        <dbReference type="EMBL" id="MBQ0959796.1"/>
    </source>
</evidence>
<reference evidence="3" key="1">
    <citation type="submission" date="2021-04" db="EMBL/GenBank/DDBJ databases">
        <title>The genome sequence of Ideonella sp. 4Y11.</title>
        <authorList>
            <person name="Liu Y."/>
        </authorList>
    </citation>
    <scope>NUCLEOTIDE SEQUENCE</scope>
    <source>
        <strain evidence="3">4Y11</strain>
    </source>
</reference>
<feature type="transmembrane region" description="Helical" evidence="1">
    <location>
        <begin position="54"/>
        <end position="75"/>
    </location>
</feature>
<feature type="domain" description="DUF1468" evidence="2">
    <location>
        <begin position="22"/>
        <end position="159"/>
    </location>
</feature>
<dbReference type="Proteomes" id="UP000678374">
    <property type="component" value="Unassembled WGS sequence"/>
</dbReference>
<organism evidence="3 4">
    <name type="scientific">Ideonella aquatica</name>
    <dbReference type="NCBI Taxonomy" id="2824119"/>
    <lineage>
        <taxon>Bacteria</taxon>
        <taxon>Pseudomonadati</taxon>
        <taxon>Pseudomonadota</taxon>
        <taxon>Betaproteobacteria</taxon>
        <taxon>Burkholderiales</taxon>
        <taxon>Sphaerotilaceae</taxon>
        <taxon>Ideonella</taxon>
    </lineage>
</organism>
<gene>
    <name evidence="3" type="ORF">KAK06_12665</name>
</gene>
<dbReference type="RefSeq" id="WP_210802475.1">
    <property type="nucleotide sequence ID" value="NZ_JAGQDE010000010.1"/>
</dbReference>
<dbReference type="Pfam" id="PF07331">
    <property type="entry name" value="TctB"/>
    <property type="match status" value="1"/>
</dbReference>
<keyword evidence="1" id="KW-0812">Transmembrane</keyword>
<feature type="transmembrane region" description="Helical" evidence="1">
    <location>
        <begin position="130"/>
        <end position="150"/>
    </location>
</feature>
<protein>
    <submittedName>
        <fullName evidence="3">Tripartite tricarboxylate transporter TctB family protein</fullName>
    </submittedName>
</protein>
<keyword evidence="1" id="KW-1133">Transmembrane helix</keyword>